<reference evidence="3" key="2">
    <citation type="submission" date="2015-01" db="EMBL/GenBank/DDBJ databases">
        <title>Evolutionary Origins and Diversification of the Mycorrhizal Mutualists.</title>
        <authorList>
            <consortium name="DOE Joint Genome Institute"/>
            <consortium name="Mycorrhizal Genomics Consortium"/>
            <person name="Kohler A."/>
            <person name="Kuo A."/>
            <person name="Nagy L.G."/>
            <person name="Floudas D."/>
            <person name="Copeland A."/>
            <person name="Barry K.W."/>
            <person name="Cichocki N."/>
            <person name="Veneault-Fourrey C."/>
            <person name="LaButti K."/>
            <person name="Lindquist E.A."/>
            <person name="Lipzen A."/>
            <person name="Lundell T."/>
            <person name="Morin E."/>
            <person name="Murat C."/>
            <person name="Riley R."/>
            <person name="Ohm R."/>
            <person name="Sun H."/>
            <person name="Tunlid A."/>
            <person name="Henrissat B."/>
            <person name="Grigoriev I.V."/>
            <person name="Hibbett D.S."/>
            <person name="Martin F."/>
        </authorList>
    </citation>
    <scope>NUCLEOTIDE SEQUENCE [LARGE SCALE GENOMIC DNA]</scope>
    <source>
        <strain evidence="3">MAFF 305830</strain>
    </source>
</reference>
<sequence length="275" mass="31361">MSTAFMFGNNISGDIIETKQKLARHLARLEELKQLVLATEQEVKRLKDKLIQYESVKPLSAERLYQGFWKASEDAGPESTDLLFDWLDDLDYEDLLNNDNFIAECIPDHVFDLIDLISETVYIPSLRPGEDAGDCAIFLPVLQEFQLIGEFSSVIERVGFHFPILKDLILEWGAHVQAKPWLPAVQPKRLRWDVNPIRFEVIKKVTEGVLRDLLLRYTTTKELRVPAFMRAVLLGLLVELSSDDTLPGIWEVVSFHSASGILEVLQVKDIIGSRK</sequence>
<dbReference type="EMBL" id="KN824284">
    <property type="protein sequence ID" value="KIM30403.1"/>
    <property type="molecule type" value="Genomic_DNA"/>
</dbReference>
<accession>A0A0C2WW57</accession>
<dbReference type="HOGENOM" id="CLU_924907_0_0_1"/>
<keyword evidence="3" id="KW-1185">Reference proteome</keyword>
<gene>
    <name evidence="2" type="ORF">M408DRAFT_7511</name>
</gene>
<dbReference type="Proteomes" id="UP000054097">
    <property type="component" value="Unassembled WGS sequence"/>
</dbReference>
<protein>
    <submittedName>
        <fullName evidence="2">Uncharacterized protein</fullName>
    </submittedName>
</protein>
<evidence type="ECO:0000313" key="3">
    <source>
        <dbReference type="Proteomes" id="UP000054097"/>
    </source>
</evidence>
<evidence type="ECO:0000313" key="2">
    <source>
        <dbReference type="EMBL" id="KIM30403.1"/>
    </source>
</evidence>
<organism evidence="2 3">
    <name type="scientific">Serendipita vermifera MAFF 305830</name>
    <dbReference type="NCBI Taxonomy" id="933852"/>
    <lineage>
        <taxon>Eukaryota</taxon>
        <taxon>Fungi</taxon>
        <taxon>Dikarya</taxon>
        <taxon>Basidiomycota</taxon>
        <taxon>Agaricomycotina</taxon>
        <taxon>Agaricomycetes</taxon>
        <taxon>Sebacinales</taxon>
        <taxon>Serendipitaceae</taxon>
        <taxon>Serendipita</taxon>
    </lineage>
</organism>
<proteinExistence type="predicted"/>
<reference evidence="2 3" key="1">
    <citation type="submission" date="2014-04" db="EMBL/GenBank/DDBJ databases">
        <authorList>
            <consortium name="DOE Joint Genome Institute"/>
            <person name="Kuo A."/>
            <person name="Zuccaro A."/>
            <person name="Kohler A."/>
            <person name="Nagy L.G."/>
            <person name="Floudas D."/>
            <person name="Copeland A."/>
            <person name="Barry K.W."/>
            <person name="Cichocki N."/>
            <person name="Veneault-Fourrey C."/>
            <person name="LaButti K."/>
            <person name="Lindquist E.A."/>
            <person name="Lipzen A."/>
            <person name="Lundell T."/>
            <person name="Morin E."/>
            <person name="Murat C."/>
            <person name="Sun H."/>
            <person name="Tunlid A."/>
            <person name="Henrissat B."/>
            <person name="Grigoriev I.V."/>
            <person name="Hibbett D.S."/>
            <person name="Martin F."/>
            <person name="Nordberg H.P."/>
            <person name="Cantor M.N."/>
            <person name="Hua S.X."/>
        </authorList>
    </citation>
    <scope>NUCLEOTIDE SEQUENCE [LARGE SCALE GENOMIC DNA]</scope>
    <source>
        <strain evidence="2 3">MAFF 305830</strain>
    </source>
</reference>
<dbReference type="AlphaFoldDB" id="A0A0C2WW57"/>
<feature type="coiled-coil region" evidence="1">
    <location>
        <begin position="15"/>
        <end position="56"/>
    </location>
</feature>
<evidence type="ECO:0000256" key="1">
    <source>
        <dbReference type="SAM" id="Coils"/>
    </source>
</evidence>
<name>A0A0C2WW57_SERVB</name>
<keyword evidence="1" id="KW-0175">Coiled coil</keyword>